<protein>
    <submittedName>
        <fullName evidence="1">Uncharacterized protein</fullName>
    </submittedName>
</protein>
<reference evidence="1" key="1">
    <citation type="submission" date="2020-10" db="EMBL/GenBank/DDBJ databases">
        <title>ChiBAC.</title>
        <authorList>
            <person name="Zenner C."/>
            <person name="Hitch T.C.A."/>
            <person name="Clavel T."/>
        </authorList>
    </citation>
    <scope>NUCLEOTIDE SEQUENCE</scope>
    <source>
        <strain evidence="1">DSM 107454</strain>
    </source>
</reference>
<dbReference type="RefSeq" id="WP_226392859.1">
    <property type="nucleotide sequence ID" value="NZ_JADCKB010000013.1"/>
</dbReference>
<organism evidence="1 2">
    <name type="scientific">Ructibacterium gallinarum</name>
    <dbReference type="NCBI Taxonomy" id="2779355"/>
    <lineage>
        <taxon>Bacteria</taxon>
        <taxon>Bacillati</taxon>
        <taxon>Bacillota</taxon>
        <taxon>Clostridia</taxon>
        <taxon>Eubacteriales</taxon>
        <taxon>Oscillospiraceae</taxon>
        <taxon>Ructibacterium</taxon>
    </lineage>
</organism>
<sequence>MKIWILTKKTGILLAIGVFLLICLLWLGKNDAVTVSGAKRDLPIYCVDKGEEKVISISFDAA</sequence>
<evidence type="ECO:0000313" key="1">
    <source>
        <dbReference type="EMBL" id="MBE5040309.1"/>
    </source>
</evidence>
<proteinExistence type="predicted"/>
<dbReference type="Proteomes" id="UP000806542">
    <property type="component" value="Unassembled WGS sequence"/>
</dbReference>
<gene>
    <name evidence="1" type="ORF">INF28_07515</name>
</gene>
<name>A0A9D5M676_9FIRM</name>
<dbReference type="EMBL" id="JADCKB010000013">
    <property type="protein sequence ID" value="MBE5040309.1"/>
    <property type="molecule type" value="Genomic_DNA"/>
</dbReference>
<evidence type="ECO:0000313" key="2">
    <source>
        <dbReference type="Proteomes" id="UP000806542"/>
    </source>
</evidence>
<comment type="caution">
    <text evidence="1">The sequence shown here is derived from an EMBL/GenBank/DDBJ whole genome shotgun (WGS) entry which is preliminary data.</text>
</comment>
<keyword evidence="2" id="KW-1185">Reference proteome</keyword>
<dbReference type="AlphaFoldDB" id="A0A9D5M676"/>
<accession>A0A9D5M676</accession>